<dbReference type="InterPro" id="IPR036047">
    <property type="entry name" value="F-box-like_dom_sf"/>
</dbReference>
<dbReference type="SUPFAM" id="SSF81383">
    <property type="entry name" value="F-box domain"/>
    <property type="match status" value="1"/>
</dbReference>
<dbReference type="Pfam" id="PF12937">
    <property type="entry name" value="F-box-like"/>
    <property type="match status" value="1"/>
</dbReference>
<evidence type="ECO:0000313" key="2">
    <source>
        <dbReference type="EMBL" id="KAF5255513.1"/>
    </source>
</evidence>
<dbReference type="AlphaFoldDB" id="A0A8H5ECS9"/>
<protein>
    <recommendedName>
        <fullName evidence="1">F-box domain-containing protein</fullName>
    </recommendedName>
</protein>
<dbReference type="EMBL" id="JAAFOW010003135">
    <property type="protein sequence ID" value="KAF5255513.1"/>
    <property type="molecule type" value="Genomic_DNA"/>
</dbReference>
<proteinExistence type="predicted"/>
<reference evidence="2" key="1">
    <citation type="submission" date="2020-02" db="EMBL/GenBank/DDBJ databases">
        <title>Identification and distribution of gene clusters putatively required for synthesis of sphingolipid metabolism inhibitors in phylogenetically diverse species of the filamentous fungus Fusarium.</title>
        <authorList>
            <person name="Kim H.-S."/>
            <person name="Busman M."/>
            <person name="Brown D.W."/>
            <person name="Divon H."/>
            <person name="Uhlig S."/>
            <person name="Proctor R.H."/>
        </authorList>
    </citation>
    <scope>NUCLEOTIDE SEQUENCE [LARGE SCALE GENOMIC DNA]</scope>
    <source>
        <strain evidence="2">NRRL 39464</strain>
    </source>
</reference>
<dbReference type="Gene3D" id="1.20.1280.50">
    <property type="match status" value="1"/>
</dbReference>
<sequence>MFFSQVPDEIIQHLLYYIPPEDNLSNFQLVSHRLRHLADEPLLWKYHCRSNFRFWHPEHNLQRRLKGRASDTPWKKLFILRKSRNEQLKRLLGEILVTKVGRLKRYEKVCQLGYDAKDFLLEQCKADENAEDVLARRYYSQSLLDSVHRSIAIDEWYNIQLVTSTHSGQPQTLSLERALGAFDLFVLHDQPGDLDDVCGILRQVIEISEIVSSAKLCAMKITTRFLSSPAPSFAASLSVWVSKPNAAHFQLMYTL</sequence>
<dbReference type="InterPro" id="IPR001810">
    <property type="entry name" value="F-box_dom"/>
</dbReference>
<comment type="caution">
    <text evidence="2">The sequence shown here is derived from an EMBL/GenBank/DDBJ whole genome shotgun (WGS) entry which is preliminary data.</text>
</comment>
<evidence type="ECO:0000313" key="3">
    <source>
        <dbReference type="Proteomes" id="UP000558688"/>
    </source>
</evidence>
<gene>
    <name evidence="2" type="ORF">FOXYS1_14075</name>
</gene>
<feature type="domain" description="F-box" evidence="1">
    <location>
        <begin position="1"/>
        <end position="47"/>
    </location>
</feature>
<evidence type="ECO:0000259" key="1">
    <source>
        <dbReference type="PROSITE" id="PS50181"/>
    </source>
</evidence>
<dbReference type="Proteomes" id="UP000558688">
    <property type="component" value="Unassembled WGS sequence"/>
</dbReference>
<organism evidence="2 3">
    <name type="scientific">Fusarium oxysporum</name>
    <name type="common">Fusarium vascular wilt</name>
    <dbReference type="NCBI Taxonomy" id="5507"/>
    <lineage>
        <taxon>Eukaryota</taxon>
        <taxon>Fungi</taxon>
        <taxon>Dikarya</taxon>
        <taxon>Ascomycota</taxon>
        <taxon>Pezizomycotina</taxon>
        <taxon>Sordariomycetes</taxon>
        <taxon>Hypocreomycetidae</taxon>
        <taxon>Hypocreales</taxon>
        <taxon>Nectriaceae</taxon>
        <taxon>Fusarium</taxon>
        <taxon>Fusarium oxysporum species complex</taxon>
    </lineage>
</organism>
<dbReference type="PROSITE" id="PS50181">
    <property type="entry name" value="FBOX"/>
    <property type="match status" value="1"/>
</dbReference>
<name>A0A8H5ECS9_FUSOX</name>
<accession>A0A8H5ECS9</accession>